<evidence type="ECO:0000313" key="3">
    <source>
        <dbReference type="Proteomes" id="UP000004121"/>
    </source>
</evidence>
<dbReference type="RefSeq" id="WP_007156774.1">
    <property type="nucleotide sequence ID" value="NZ_GG668534.1"/>
</dbReference>
<dbReference type="OrthoDB" id="9795247at2"/>
<dbReference type="CDD" id="cd24068">
    <property type="entry name" value="ASKHA_NBD_ROK_FnNanK-like"/>
    <property type="match status" value="1"/>
</dbReference>
<dbReference type="Pfam" id="PF00480">
    <property type="entry name" value="ROK"/>
    <property type="match status" value="1"/>
</dbReference>
<dbReference type="HOGENOM" id="CLU_036604_0_2_9"/>
<dbReference type="AlphaFoldDB" id="C2KYQ9"/>
<dbReference type="PANTHER" id="PTHR18964">
    <property type="entry name" value="ROK (REPRESSOR, ORF, KINASE) FAMILY"/>
    <property type="match status" value="1"/>
</dbReference>
<dbReference type="SUPFAM" id="SSF53067">
    <property type="entry name" value="Actin-like ATPase domain"/>
    <property type="match status" value="1"/>
</dbReference>
<name>C2KYQ9_9FIRM</name>
<keyword evidence="3" id="KW-1185">Reference proteome</keyword>
<comment type="caution">
    <text evidence="2">The sequence shown here is derived from an EMBL/GenBank/DDBJ whole genome shotgun (WGS) entry which is preliminary data.</text>
</comment>
<dbReference type="InterPro" id="IPR043129">
    <property type="entry name" value="ATPase_NBD"/>
</dbReference>
<accession>C2KYQ9</accession>
<gene>
    <name evidence="2" type="ORF">HMPREF6123_1628</name>
</gene>
<proteinExistence type="inferred from homology"/>
<dbReference type="InterPro" id="IPR000600">
    <property type="entry name" value="ROK"/>
</dbReference>
<organism evidence="2 3">
    <name type="scientific">Oribacterium sinus F0268</name>
    <dbReference type="NCBI Taxonomy" id="585501"/>
    <lineage>
        <taxon>Bacteria</taxon>
        <taxon>Bacillati</taxon>
        <taxon>Bacillota</taxon>
        <taxon>Clostridia</taxon>
        <taxon>Lachnospirales</taxon>
        <taxon>Lachnospiraceae</taxon>
        <taxon>Oribacterium</taxon>
    </lineage>
</organism>
<dbReference type="InParanoid" id="C2KYQ9"/>
<dbReference type="PANTHER" id="PTHR18964:SF165">
    <property type="entry name" value="BETA-GLUCOSIDE KINASE"/>
    <property type="match status" value="1"/>
</dbReference>
<evidence type="ECO:0000256" key="1">
    <source>
        <dbReference type="ARBA" id="ARBA00006479"/>
    </source>
</evidence>
<dbReference type="eggNOG" id="COG1940">
    <property type="taxonomic scope" value="Bacteria"/>
</dbReference>
<reference evidence="2 3" key="1">
    <citation type="submission" date="2009-04" db="EMBL/GenBank/DDBJ databases">
        <authorList>
            <person name="Qin X."/>
            <person name="Bachman B."/>
            <person name="Battles P."/>
            <person name="Bell A."/>
            <person name="Bess C."/>
            <person name="Bickham C."/>
            <person name="Chaboub L."/>
            <person name="Chen D."/>
            <person name="Coyle M."/>
            <person name="Deiros D.R."/>
            <person name="Dinh H."/>
            <person name="Forbes L."/>
            <person name="Fowler G."/>
            <person name="Francisco L."/>
            <person name="Fu Q."/>
            <person name="Gubbala S."/>
            <person name="Hale W."/>
            <person name="Han Y."/>
            <person name="Hemphill L."/>
            <person name="Highlander S.K."/>
            <person name="Hirani K."/>
            <person name="Hogues M."/>
            <person name="Jackson L."/>
            <person name="Jakkamsetti A."/>
            <person name="Javaid M."/>
            <person name="Jiang H."/>
            <person name="Korchina V."/>
            <person name="Kovar C."/>
            <person name="Lara F."/>
            <person name="Lee S."/>
            <person name="Mata R."/>
            <person name="Mathew T."/>
            <person name="Moen C."/>
            <person name="Morales K."/>
            <person name="Munidasa M."/>
            <person name="Nazareth L."/>
            <person name="Ngo R."/>
            <person name="Nguyen L."/>
            <person name="Okwuonu G."/>
            <person name="Ongeri F."/>
            <person name="Patil S."/>
            <person name="Petrosino J."/>
            <person name="Pham C."/>
            <person name="Pham P."/>
            <person name="Pu L.-L."/>
            <person name="Puazo M."/>
            <person name="Raj R."/>
            <person name="Reid J."/>
            <person name="Rouhana J."/>
            <person name="Saada N."/>
            <person name="Shang Y."/>
            <person name="Simmons D."/>
            <person name="Thornton R."/>
            <person name="Warren J."/>
            <person name="Weissenberger G."/>
            <person name="Zhang J."/>
            <person name="Zhang L."/>
            <person name="Zhou C."/>
            <person name="Zhu D."/>
            <person name="Muzny D."/>
            <person name="Worley K."/>
            <person name="Gibbs R."/>
        </authorList>
    </citation>
    <scope>NUCLEOTIDE SEQUENCE [LARGE SCALE GENOMIC DNA]</scope>
    <source>
        <strain evidence="2 3">F0268</strain>
    </source>
</reference>
<dbReference type="EMBL" id="ACKX01000164">
    <property type="protein sequence ID" value="EEJ51114.1"/>
    <property type="molecule type" value="Genomic_DNA"/>
</dbReference>
<protein>
    <submittedName>
        <fullName evidence="2">ROK family protein</fullName>
    </submittedName>
</protein>
<dbReference type="Gene3D" id="3.30.420.40">
    <property type="match status" value="2"/>
</dbReference>
<evidence type="ECO:0000313" key="2">
    <source>
        <dbReference type="EMBL" id="EEJ51114.1"/>
    </source>
</evidence>
<dbReference type="STRING" id="585501.HMPREF6123_1628"/>
<sequence length="327" mass="35751">MEKRYFALDIGGTKTKYALLGEKGEILSTYEKDTEAQRGGSFILENVKGEIRRVLAELKGNPPEGAQADTKVDAKAERTTEAKTEPLLSGICISTAGMVDEIKGEIIHAGPQIPEYKGCKWKEEIERTFSIPCEVENDVKCAGLGEYSFGSGKGTSSMLCLTIGTGIGGSFILNGEVYHGTSHSAMEIGYMQIPGGMFQRMASTSALVKRVASRKGEPEELWNGKRIFEEVTKEDKICLEELDRLCDALSIGLSNLCYAFNPECIVLGGGIMEQKDILLPKIWGHLQEHLVPIVAENTRLLAASLGNRAGLLGAYVHFQNRQKDKNN</sequence>
<comment type="similarity">
    <text evidence="1">Belongs to the ROK (NagC/XylR) family.</text>
</comment>
<dbReference type="Proteomes" id="UP000004121">
    <property type="component" value="Unassembled WGS sequence"/>
</dbReference>